<evidence type="ECO:0000259" key="1">
    <source>
        <dbReference type="Pfam" id="PF13843"/>
    </source>
</evidence>
<feature type="domain" description="PiggyBac transposable element-derived protein" evidence="1">
    <location>
        <begin position="7"/>
        <end position="67"/>
    </location>
</feature>
<accession>A0AAV8WT85</accession>
<sequence>MMSKLTHPTQVVLRLIAPIAYSNRNITGDNWYSSIELIDEVRKCGLTYVGTMRTNKMQIPPQFQPNRSRPAHFFIIWIFWENHDCFSCTETRKSCYPSL</sequence>
<organism evidence="2 3">
    <name type="scientific">Rhamnusium bicolor</name>
    <dbReference type="NCBI Taxonomy" id="1586634"/>
    <lineage>
        <taxon>Eukaryota</taxon>
        <taxon>Metazoa</taxon>
        <taxon>Ecdysozoa</taxon>
        <taxon>Arthropoda</taxon>
        <taxon>Hexapoda</taxon>
        <taxon>Insecta</taxon>
        <taxon>Pterygota</taxon>
        <taxon>Neoptera</taxon>
        <taxon>Endopterygota</taxon>
        <taxon>Coleoptera</taxon>
        <taxon>Polyphaga</taxon>
        <taxon>Cucujiformia</taxon>
        <taxon>Chrysomeloidea</taxon>
        <taxon>Cerambycidae</taxon>
        <taxon>Lepturinae</taxon>
        <taxon>Rhagiini</taxon>
        <taxon>Rhamnusium</taxon>
    </lineage>
</organism>
<name>A0AAV8WT85_9CUCU</name>
<dbReference type="Pfam" id="PF13843">
    <property type="entry name" value="DDE_Tnp_1_7"/>
    <property type="match status" value="1"/>
</dbReference>
<gene>
    <name evidence="2" type="ORF">NQ314_017377</name>
</gene>
<keyword evidence="3" id="KW-1185">Reference proteome</keyword>
<evidence type="ECO:0000313" key="3">
    <source>
        <dbReference type="Proteomes" id="UP001162156"/>
    </source>
</evidence>
<protein>
    <recommendedName>
        <fullName evidence="1">PiggyBac transposable element-derived protein domain-containing protein</fullName>
    </recommendedName>
</protein>
<dbReference type="AlphaFoldDB" id="A0AAV8WT85"/>
<dbReference type="InterPro" id="IPR029526">
    <property type="entry name" value="PGBD"/>
</dbReference>
<reference evidence="2" key="1">
    <citation type="journal article" date="2023" name="Insect Mol. Biol.">
        <title>Genome sequencing provides insights into the evolution of gene families encoding plant cell wall-degrading enzymes in longhorned beetles.</title>
        <authorList>
            <person name="Shin N.R."/>
            <person name="Okamura Y."/>
            <person name="Kirsch R."/>
            <person name="Pauchet Y."/>
        </authorList>
    </citation>
    <scope>NUCLEOTIDE SEQUENCE</scope>
    <source>
        <strain evidence="2">RBIC_L_NR</strain>
    </source>
</reference>
<comment type="caution">
    <text evidence="2">The sequence shown here is derived from an EMBL/GenBank/DDBJ whole genome shotgun (WGS) entry which is preliminary data.</text>
</comment>
<evidence type="ECO:0000313" key="2">
    <source>
        <dbReference type="EMBL" id="KAJ8929890.1"/>
    </source>
</evidence>
<dbReference type="EMBL" id="JANEYF010004849">
    <property type="protein sequence ID" value="KAJ8929890.1"/>
    <property type="molecule type" value="Genomic_DNA"/>
</dbReference>
<proteinExistence type="predicted"/>
<dbReference type="Proteomes" id="UP001162156">
    <property type="component" value="Unassembled WGS sequence"/>
</dbReference>